<evidence type="ECO:0000256" key="4">
    <source>
        <dbReference type="ARBA" id="ARBA00022692"/>
    </source>
</evidence>
<name>A0AA88HFB0_ARTSF</name>
<evidence type="ECO:0000313" key="11">
    <source>
        <dbReference type="Proteomes" id="UP001187531"/>
    </source>
</evidence>
<evidence type="ECO:0000256" key="6">
    <source>
        <dbReference type="ARBA" id="ARBA00022989"/>
    </source>
</evidence>
<dbReference type="InterPro" id="IPR027417">
    <property type="entry name" value="P-loop_NTPase"/>
</dbReference>
<keyword evidence="7" id="KW-0333">Golgi apparatus</keyword>
<accession>A0AA88HFB0</accession>
<dbReference type="Pfam" id="PF06990">
    <property type="entry name" value="Gal-3-0_sulfotr"/>
    <property type="match status" value="1"/>
</dbReference>
<gene>
    <name evidence="10" type="ORF">QYM36_015569</name>
</gene>
<organism evidence="10 11">
    <name type="scientific">Artemia franciscana</name>
    <name type="common">Brine shrimp</name>
    <name type="synonym">Artemia sanfranciscana</name>
    <dbReference type="NCBI Taxonomy" id="6661"/>
    <lineage>
        <taxon>Eukaryota</taxon>
        <taxon>Metazoa</taxon>
        <taxon>Ecdysozoa</taxon>
        <taxon>Arthropoda</taxon>
        <taxon>Crustacea</taxon>
        <taxon>Branchiopoda</taxon>
        <taxon>Anostraca</taxon>
        <taxon>Artemiidae</taxon>
        <taxon>Artemia</taxon>
    </lineage>
</organism>
<dbReference type="Gene3D" id="3.40.50.300">
    <property type="entry name" value="P-loop containing nucleotide triphosphate hydrolases"/>
    <property type="match status" value="1"/>
</dbReference>
<evidence type="ECO:0000256" key="3">
    <source>
        <dbReference type="ARBA" id="ARBA00022679"/>
    </source>
</evidence>
<keyword evidence="9" id="KW-0325">Glycoprotein</keyword>
<dbReference type="EMBL" id="JAVRJZ010000019">
    <property type="protein sequence ID" value="KAK2707927.1"/>
    <property type="molecule type" value="Genomic_DNA"/>
</dbReference>
<dbReference type="GO" id="GO:0000139">
    <property type="term" value="C:Golgi membrane"/>
    <property type="evidence" value="ECO:0007669"/>
    <property type="project" value="UniProtKB-SubCell"/>
</dbReference>
<dbReference type="PANTHER" id="PTHR14647">
    <property type="entry name" value="GALACTOSE-3-O-SULFOTRANSFERASE"/>
    <property type="match status" value="1"/>
</dbReference>
<keyword evidence="11" id="KW-1185">Reference proteome</keyword>
<evidence type="ECO:0000313" key="10">
    <source>
        <dbReference type="EMBL" id="KAK2707928.1"/>
    </source>
</evidence>
<keyword evidence="8" id="KW-0472">Membrane</keyword>
<dbReference type="InterPro" id="IPR009729">
    <property type="entry name" value="Gal-3-0_sulfotransfrase"/>
</dbReference>
<evidence type="ECO:0000256" key="5">
    <source>
        <dbReference type="ARBA" id="ARBA00022968"/>
    </source>
</evidence>
<proteinExistence type="inferred from homology"/>
<evidence type="ECO:0000256" key="9">
    <source>
        <dbReference type="ARBA" id="ARBA00023180"/>
    </source>
</evidence>
<dbReference type="PANTHER" id="PTHR14647:SF87">
    <property type="entry name" value="PUTATIVE-RELATED"/>
    <property type="match status" value="1"/>
</dbReference>
<evidence type="ECO:0000256" key="2">
    <source>
        <dbReference type="ARBA" id="ARBA00008124"/>
    </source>
</evidence>
<keyword evidence="6" id="KW-1133">Transmembrane helix</keyword>
<keyword evidence="5" id="KW-0735">Signal-anchor</keyword>
<comment type="subcellular location">
    <subcellularLocation>
        <location evidence="1">Golgi apparatus membrane</location>
        <topology evidence="1">Single-pass type II membrane protein</topology>
    </subcellularLocation>
</comment>
<sequence>MRQIAFAKGFKVSGTTLADILLRIAYFNNWYTDLASESIAMGRLKDVTWGEIKDFNLVIEDNHWNRTEMKHMLDTDALRIAMLRRPPIQFESMFNFFDLRGFYNVTSIEDFIDKLERNEITNNSRFVKLFGRNPLSWFLGLDESDFDNITAINNFIQRTEKMFDLVLISEFFDESLMILRDMTGFPISYFNYIPINLRDEKKKYYLSKKQEEILGNWNQADTLLYKKFKRLLEDRITPRIIQNVKTLQSINNRMHNFCQTSLNTTSEYHDLDKRFGTFDWNHIDSNSFNVNHSRKSDVK</sequence>
<protein>
    <submittedName>
        <fullName evidence="10">Uncharacterized protein</fullName>
    </submittedName>
</protein>
<keyword evidence="3" id="KW-0808">Transferase</keyword>
<dbReference type="GO" id="GO:0001733">
    <property type="term" value="F:galactosylceramide sulfotransferase activity"/>
    <property type="evidence" value="ECO:0007669"/>
    <property type="project" value="InterPro"/>
</dbReference>
<dbReference type="EMBL" id="JAVRJZ010000019">
    <property type="protein sequence ID" value="KAK2707928.1"/>
    <property type="molecule type" value="Genomic_DNA"/>
</dbReference>
<keyword evidence="4" id="KW-0812">Transmembrane</keyword>
<evidence type="ECO:0000256" key="8">
    <source>
        <dbReference type="ARBA" id="ARBA00023136"/>
    </source>
</evidence>
<dbReference type="AlphaFoldDB" id="A0AA88HFB0"/>
<evidence type="ECO:0000256" key="7">
    <source>
        <dbReference type="ARBA" id="ARBA00023034"/>
    </source>
</evidence>
<dbReference type="Proteomes" id="UP001187531">
    <property type="component" value="Unassembled WGS sequence"/>
</dbReference>
<dbReference type="GO" id="GO:0009247">
    <property type="term" value="P:glycolipid biosynthetic process"/>
    <property type="evidence" value="ECO:0007669"/>
    <property type="project" value="InterPro"/>
</dbReference>
<comment type="caution">
    <text evidence="10">The sequence shown here is derived from an EMBL/GenBank/DDBJ whole genome shotgun (WGS) entry which is preliminary data.</text>
</comment>
<reference evidence="10" key="1">
    <citation type="submission" date="2023-07" db="EMBL/GenBank/DDBJ databases">
        <title>Chromosome-level genome assembly of Artemia franciscana.</title>
        <authorList>
            <person name="Jo E."/>
        </authorList>
    </citation>
    <scope>NUCLEOTIDE SEQUENCE</scope>
    <source>
        <tissue evidence="10">Whole body</tissue>
    </source>
</reference>
<comment type="similarity">
    <text evidence="2">Belongs to the galactose-3-O-sulfotransferase family.</text>
</comment>
<evidence type="ECO:0000256" key="1">
    <source>
        <dbReference type="ARBA" id="ARBA00004323"/>
    </source>
</evidence>